<sequence length="278" mass="31310">MALLVLALAGCTALRLVYKQADELLYWWADGYADFTDAQAPRVRAAIGEWFAWHRRSQLPVYATRLAQMQSQVQADTTPAAVCALRDEVQGWFDVAFEQGLPSLAALAPTLEADQLKSIRKRFDKLNRDYRHDFVQPDAAGRREALLKRTLERAERLYGRFDRAQRERIAQLIAASPFDAETSMELRLSRQQDVLQTLRGLHGAAPAQAQAALSALARRVEHPPKEAERRYQQALAEFNCGLTAQIHNLSTPEQRRAARERLHGWELDLKALAGPGNG</sequence>
<accession>A0A848F3J9</accession>
<evidence type="ECO:0008006" key="3">
    <source>
        <dbReference type="Google" id="ProtNLM"/>
    </source>
</evidence>
<dbReference type="EMBL" id="JABBFW010000001">
    <property type="protein sequence ID" value="NML13638.1"/>
    <property type="molecule type" value="Genomic_DNA"/>
</dbReference>
<dbReference type="RefSeq" id="WP_169158551.1">
    <property type="nucleotide sequence ID" value="NZ_JABBFW010000001.1"/>
</dbReference>
<keyword evidence="2" id="KW-1185">Reference proteome</keyword>
<organism evidence="1 2">
    <name type="scientific">Azohydromonas caseinilytica</name>
    <dbReference type="NCBI Taxonomy" id="2728836"/>
    <lineage>
        <taxon>Bacteria</taxon>
        <taxon>Pseudomonadati</taxon>
        <taxon>Pseudomonadota</taxon>
        <taxon>Betaproteobacteria</taxon>
        <taxon>Burkholderiales</taxon>
        <taxon>Sphaerotilaceae</taxon>
        <taxon>Azohydromonas</taxon>
    </lineage>
</organism>
<protein>
    <recommendedName>
        <fullName evidence="3">Lipoprotein</fullName>
    </recommendedName>
</protein>
<gene>
    <name evidence="1" type="ORF">HHL10_01405</name>
</gene>
<dbReference type="AlphaFoldDB" id="A0A848F3J9"/>
<dbReference type="PIRSF" id="PIRSF028200">
    <property type="entry name" value="UCP028200"/>
    <property type="match status" value="1"/>
</dbReference>
<dbReference type="Proteomes" id="UP000574067">
    <property type="component" value="Unassembled WGS sequence"/>
</dbReference>
<comment type="caution">
    <text evidence="1">The sequence shown here is derived from an EMBL/GenBank/DDBJ whole genome shotgun (WGS) entry which is preliminary data.</text>
</comment>
<dbReference type="Pfam" id="PF19795">
    <property type="entry name" value="DUF6279"/>
    <property type="match status" value="1"/>
</dbReference>
<reference evidence="1 2" key="1">
    <citation type="submission" date="2020-04" db="EMBL/GenBank/DDBJ databases">
        <title>Azohydromonas sp. isolated from soil.</title>
        <authorList>
            <person name="Dahal R.H."/>
        </authorList>
    </citation>
    <scope>NUCLEOTIDE SEQUENCE [LARGE SCALE GENOMIC DNA]</scope>
    <source>
        <strain evidence="1 2">G-1-1-14</strain>
    </source>
</reference>
<name>A0A848F3J9_9BURK</name>
<evidence type="ECO:0000313" key="2">
    <source>
        <dbReference type="Proteomes" id="UP000574067"/>
    </source>
</evidence>
<proteinExistence type="predicted"/>
<evidence type="ECO:0000313" key="1">
    <source>
        <dbReference type="EMBL" id="NML13638.1"/>
    </source>
</evidence>
<dbReference type="InterPro" id="IPR016875">
    <property type="entry name" value="UCP028200"/>
</dbReference>